<evidence type="ECO:0000313" key="2">
    <source>
        <dbReference type="Proteomes" id="UP000007013"/>
    </source>
</evidence>
<dbReference type="GO" id="GO:0032259">
    <property type="term" value="P:methylation"/>
    <property type="evidence" value="ECO:0007669"/>
    <property type="project" value="UniProtKB-KW"/>
</dbReference>
<dbReference type="PROSITE" id="PS51678">
    <property type="entry name" value="SAM_MT_PRMT"/>
    <property type="match status" value="1"/>
</dbReference>
<gene>
    <name evidence="1" type="ordered locus">Oter_3123</name>
</gene>
<keyword evidence="1" id="KW-0489">Methyltransferase</keyword>
<dbReference type="GO" id="GO:0005840">
    <property type="term" value="C:ribosome"/>
    <property type="evidence" value="ECO:0007669"/>
    <property type="project" value="UniProtKB-KW"/>
</dbReference>
<dbReference type="InterPro" id="IPR025799">
    <property type="entry name" value="Arg_MeTrfase"/>
</dbReference>
<name>B1ZZK0_OPITP</name>
<dbReference type="PANTHER" id="PTHR11006:SF4">
    <property type="entry name" value="PROTEIN ARGININE N-METHYLTRANSFERASE 7"/>
    <property type="match status" value="1"/>
</dbReference>
<dbReference type="PANTHER" id="PTHR11006">
    <property type="entry name" value="PROTEIN ARGININE N-METHYLTRANSFERASE"/>
    <property type="match status" value="1"/>
</dbReference>
<evidence type="ECO:0000313" key="1">
    <source>
        <dbReference type="EMBL" id="ACB76403.1"/>
    </source>
</evidence>
<dbReference type="eggNOG" id="COG4076">
    <property type="taxonomic scope" value="Bacteria"/>
</dbReference>
<reference evidence="1 2" key="1">
    <citation type="journal article" date="2011" name="J. Bacteriol.">
        <title>Genome sequence of the verrucomicrobium Opitutus terrae PB90-1, an abundant inhabitant of rice paddy soil ecosystems.</title>
        <authorList>
            <person name="van Passel M.W."/>
            <person name="Kant R."/>
            <person name="Palva A."/>
            <person name="Copeland A."/>
            <person name="Lucas S."/>
            <person name="Lapidus A."/>
            <person name="Glavina del Rio T."/>
            <person name="Pitluck S."/>
            <person name="Goltsman E."/>
            <person name="Clum A."/>
            <person name="Sun H."/>
            <person name="Schmutz J."/>
            <person name="Larimer F.W."/>
            <person name="Land M.L."/>
            <person name="Hauser L."/>
            <person name="Kyrpides N."/>
            <person name="Mikhailova N."/>
            <person name="Richardson P.P."/>
            <person name="Janssen P.H."/>
            <person name="de Vos W.M."/>
            <person name="Smidt H."/>
        </authorList>
    </citation>
    <scope>NUCLEOTIDE SEQUENCE [LARGE SCALE GENOMIC DNA]</scope>
    <source>
        <strain evidence="2">DSM 11246 / JCM 15787 / PB90-1</strain>
    </source>
</reference>
<dbReference type="GO" id="GO:0042054">
    <property type="term" value="F:histone methyltransferase activity"/>
    <property type="evidence" value="ECO:0007669"/>
    <property type="project" value="TreeGrafter"/>
</dbReference>
<keyword evidence="1" id="KW-0808">Transferase</keyword>
<dbReference type="OrthoDB" id="5642573at2"/>
<keyword evidence="1" id="KW-0687">Ribonucleoprotein</keyword>
<dbReference type="HOGENOM" id="CLU_066646_0_0_0"/>
<dbReference type="SUPFAM" id="SSF53335">
    <property type="entry name" value="S-adenosyl-L-methionine-dependent methyltransferases"/>
    <property type="match status" value="1"/>
</dbReference>
<dbReference type="Proteomes" id="UP000007013">
    <property type="component" value="Chromosome"/>
</dbReference>
<dbReference type="RefSeq" id="WP_012375932.1">
    <property type="nucleotide sequence ID" value="NC_010571.1"/>
</dbReference>
<accession>B1ZZK0</accession>
<dbReference type="InterPro" id="IPR029063">
    <property type="entry name" value="SAM-dependent_MTases_sf"/>
</dbReference>
<dbReference type="STRING" id="452637.Oter_3123"/>
<protein>
    <submittedName>
        <fullName evidence="1">Ribosomal protein L11 methylase-like protein</fullName>
    </submittedName>
</protein>
<proteinExistence type="predicted"/>
<keyword evidence="1" id="KW-0689">Ribosomal protein</keyword>
<dbReference type="Pfam" id="PF06325">
    <property type="entry name" value="PrmA"/>
    <property type="match status" value="1"/>
</dbReference>
<dbReference type="CDD" id="cd02440">
    <property type="entry name" value="AdoMet_MTases"/>
    <property type="match status" value="1"/>
</dbReference>
<organism evidence="1 2">
    <name type="scientific">Opitutus terrae (strain DSM 11246 / JCM 15787 / PB90-1)</name>
    <dbReference type="NCBI Taxonomy" id="452637"/>
    <lineage>
        <taxon>Bacteria</taxon>
        <taxon>Pseudomonadati</taxon>
        <taxon>Verrucomicrobiota</taxon>
        <taxon>Opitutia</taxon>
        <taxon>Opitutales</taxon>
        <taxon>Opitutaceae</taxon>
        <taxon>Opitutus</taxon>
    </lineage>
</organism>
<dbReference type="KEGG" id="ote:Oter_3123"/>
<dbReference type="EMBL" id="CP001032">
    <property type="protein sequence ID" value="ACB76403.1"/>
    <property type="molecule type" value="Genomic_DNA"/>
</dbReference>
<dbReference type="AlphaFoldDB" id="B1ZZK0"/>
<keyword evidence="2" id="KW-1185">Reference proteome</keyword>
<dbReference type="Gene3D" id="2.70.160.11">
    <property type="entry name" value="Hnrnp arginine n-methyltransferase1"/>
    <property type="match status" value="1"/>
</dbReference>
<sequence>MIFRRLQHLSAWLFSALRRWLRAVGAWVQVRPRLAAWIFPARDGEDLAYREHNEQLYARFHEQERMLADQPRMAFYQTAIARQIGPGDRVIDLGTGTGILAAMASRAGAGHVYAIDHSPILRHARALAAANGIANVEFVATHSSAFQTEQRVDVILHEQMGDSLFDEGMLKNIVDLRDRLLRPGGRILPSRFELFFEPMQLNGRRQVPFIWELNVHGYDYATLAGERPADPSYYHLVSTDRELVDHFLGEPSPLLTVDLETVDLTQLPHSIVFSRRVQYAGRLDAFVVFFRTHVNDLMLTTDPTDPNRAPHWGYGILRTDFQQAEVNDVIEVRLNVGQWENPDTWHWSHRVLRTGATHDHAPMA</sequence>
<dbReference type="Gene3D" id="3.40.50.150">
    <property type="entry name" value="Vaccinia Virus protein VP39"/>
    <property type="match status" value="1"/>
</dbReference>
<dbReference type="GO" id="GO:0016274">
    <property type="term" value="F:protein-arginine N-methyltransferase activity"/>
    <property type="evidence" value="ECO:0007669"/>
    <property type="project" value="InterPro"/>
</dbReference>